<dbReference type="InterPro" id="IPR044068">
    <property type="entry name" value="CB"/>
</dbReference>
<evidence type="ECO:0000256" key="2">
    <source>
        <dbReference type="ARBA" id="ARBA00022908"/>
    </source>
</evidence>
<accession>A0A235EXX8</accession>
<evidence type="ECO:0000256" key="4">
    <source>
        <dbReference type="ARBA" id="ARBA00023172"/>
    </source>
</evidence>
<evidence type="ECO:0008006" key="10">
    <source>
        <dbReference type="Google" id="ProtNLM"/>
    </source>
</evidence>
<evidence type="ECO:0000259" key="6">
    <source>
        <dbReference type="PROSITE" id="PS51898"/>
    </source>
</evidence>
<keyword evidence="4" id="KW-0233">DNA recombination</keyword>
<gene>
    <name evidence="8" type="ORF">CGK74_11890</name>
</gene>
<dbReference type="PROSITE" id="PS51900">
    <property type="entry name" value="CB"/>
    <property type="match status" value="1"/>
</dbReference>
<dbReference type="InterPro" id="IPR050090">
    <property type="entry name" value="Tyrosine_recombinase_XerCD"/>
</dbReference>
<dbReference type="PANTHER" id="PTHR30349:SF41">
    <property type="entry name" value="INTEGRASE_RECOMBINASE PROTEIN MJ0367-RELATED"/>
    <property type="match status" value="1"/>
</dbReference>
<dbReference type="InterPro" id="IPR011010">
    <property type="entry name" value="DNA_brk_join_enz"/>
</dbReference>
<evidence type="ECO:0000313" key="9">
    <source>
        <dbReference type="Proteomes" id="UP000215181"/>
    </source>
</evidence>
<dbReference type="Proteomes" id="UP000215181">
    <property type="component" value="Unassembled WGS sequence"/>
</dbReference>
<evidence type="ECO:0000313" key="8">
    <source>
        <dbReference type="EMBL" id="OYD53643.1"/>
    </source>
</evidence>
<sequence length="419" mass="47514">MASNIERRGNTWYATLHVPQDARAKIGKSKFFESLKTTDKRIAEVRAHPIIAKWKAQIAAARGNADPFLEDALKWRREYEAHDHPDIIRDFIEEEARKVERAKGEGAGRTFYAVAIGTETPLDSFFVEWAAHLTQAPKTIDQMKKDVRRMIDKFVSVEAVTKPAVIEWVKELMKDTPTRQGYSYSSLDRMFKFCRNFWRYLQEIEKADPEKQPFVLPSFAKKANGSKAKSADGWEPFEPSEVVTLLDAATEKEDHELADLIRLGMYSGARIEELCALKVSDCTEEVLKITDSKTEAGLRRVPVHSALVEVVKRLKEASKDDYLLSGLTFNKYGDRSNAIGKRFGRLKKSLGFPEKKVFHSIRKTVVTMLENAGVSENLTADIVGHEKPRITYGLYSGGATLPVMKEALERIRYPAKKPD</sequence>
<keyword evidence="2" id="KW-0229">DNA integration</keyword>
<dbReference type="Gene3D" id="1.10.443.10">
    <property type="entry name" value="Intergrase catalytic core"/>
    <property type="match status" value="1"/>
</dbReference>
<keyword evidence="3 5" id="KW-0238">DNA-binding</keyword>
<proteinExistence type="inferred from homology"/>
<name>A0A235EXX8_9RHOO</name>
<evidence type="ECO:0000256" key="3">
    <source>
        <dbReference type="ARBA" id="ARBA00023125"/>
    </source>
</evidence>
<dbReference type="GO" id="GO:0006310">
    <property type="term" value="P:DNA recombination"/>
    <property type="evidence" value="ECO:0007669"/>
    <property type="project" value="UniProtKB-KW"/>
</dbReference>
<dbReference type="InterPro" id="IPR013762">
    <property type="entry name" value="Integrase-like_cat_sf"/>
</dbReference>
<dbReference type="Pfam" id="PF00589">
    <property type="entry name" value="Phage_integrase"/>
    <property type="match status" value="1"/>
</dbReference>
<comment type="caution">
    <text evidence="8">The sequence shown here is derived from an EMBL/GenBank/DDBJ whole genome shotgun (WGS) entry which is preliminary data.</text>
</comment>
<dbReference type="RefSeq" id="WP_094268687.1">
    <property type="nucleotide sequence ID" value="NZ_NOIH01000013.1"/>
</dbReference>
<dbReference type="PROSITE" id="PS51898">
    <property type="entry name" value="TYR_RECOMBINASE"/>
    <property type="match status" value="1"/>
</dbReference>
<dbReference type="AlphaFoldDB" id="A0A235EXX8"/>
<keyword evidence="9" id="KW-1185">Reference proteome</keyword>
<protein>
    <recommendedName>
        <fullName evidence="10">Tyr recombinase domain-containing protein</fullName>
    </recommendedName>
</protein>
<dbReference type="GO" id="GO:0003677">
    <property type="term" value="F:DNA binding"/>
    <property type="evidence" value="ECO:0007669"/>
    <property type="project" value="UniProtKB-UniRule"/>
</dbReference>
<feature type="domain" description="Core-binding (CB)" evidence="7">
    <location>
        <begin position="120"/>
        <end position="202"/>
    </location>
</feature>
<organism evidence="8 9">
    <name type="scientific">Thauera propionica</name>
    <dbReference type="NCBI Taxonomy" id="2019431"/>
    <lineage>
        <taxon>Bacteria</taxon>
        <taxon>Pseudomonadati</taxon>
        <taxon>Pseudomonadota</taxon>
        <taxon>Betaproteobacteria</taxon>
        <taxon>Rhodocyclales</taxon>
        <taxon>Zoogloeaceae</taxon>
        <taxon>Thauera</taxon>
    </lineage>
</organism>
<dbReference type="OrthoDB" id="9784724at2"/>
<dbReference type="GO" id="GO:0015074">
    <property type="term" value="P:DNA integration"/>
    <property type="evidence" value="ECO:0007669"/>
    <property type="project" value="UniProtKB-KW"/>
</dbReference>
<dbReference type="SUPFAM" id="SSF56349">
    <property type="entry name" value="DNA breaking-rejoining enzymes"/>
    <property type="match status" value="1"/>
</dbReference>
<comment type="similarity">
    <text evidence="1">Belongs to the 'phage' integrase family.</text>
</comment>
<evidence type="ECO:0000256" key="1">
    <source>
        <dbReference type="ARBA" id="ARBA00008857"/>
    </source>
</evidence>
<reference evidence="8 9" key="1">
    <citation type="submission" date="2017-07" db="EMBL/GenBank/DDBJ databases">
        <title>Thauera sp. KNDSS-Mac4 genome sequence and assembly.</title>
        <authorList>
            <person name="Mayilraj S."/>
        </authorList>
    </citation>
    <scope>NUCLEOTIDE SEQUENCE [LARGE SCALE GENOMIC DNA]</scope>
    <source>
        <strain evidence="8 9">KNDSS-Mac4</strain>
    </source>
</reference>
<dbReference type="EMBL" id="NOIH01000013">
    <property type="protein sequence ID" value="OYD53643.1"/>
    <property type="molecule type" value="Genomic_DNA"/>
</dbReference>
<dbReference type="InterPro" id="IPR002104">
    <property type="entry name" value="Integrase_catalytic"/>
</dbReference>
<evidence type="ECO:0000259" key="7">
    <source>
        <dbReference type="PROSITE" id="PS51900"/>
    </source>
</evidence>
<evidence type="ECO:0000256" key="5">
    <source>
        <dbReference type="PROSITE-ProRule" id="PRU01248"/>
    </source>
</evidence>
<dbReference type="InterPro" id="IPR046668">
    <property type="entry name" value="DUF6538"/>
</dbReference>
<feature type="domain" description="Tyr recombinase" evidence="6">
    <location>
        <begin position="232"/>
        <end position="409"/>
    </location>
</feature>
<dbReference type="PANTHER" id="PTHR30349">
    <property type="entry name" value="PHAGE INTEGRASE-RELATED"/>
    <property type="match status" value="1"/>
</dbReference>
<dbReference type="Pfam" id="PF20172">
    <property type="entry name" value="DUF6538"/>
    <property type="match status" value="1"/>
</dbReference>